<keyword evidence="4" id="KW-1133">Transmembrane helix</keyword>
<dbReference type="GO" id="GO:0016020">
    <property type="term" value="C:membrane"/>
    <property type="evidence" value="ECO:0007669"/>
    <property type="project" value="InterPro"/>
</dbReference>
<name>A0A9X0CVT7_9CNID</name>
<keyword evidence="5" id="KW-0067">ATP-binding</keyword>
<keyword evidence="6" id="KW-1185">Reference proteome</keyword>
<evidence type="ECO:0000313" key="5">
    <source>
        <dbReference type="EMBL" id="KAJ7377426.1"/>
    </source>
</evidence>
<dbReference type="GO" id="GO:0140359">
    <property type="term" value="F:ABC-type transporter activity"/>
    <property type="evidence" value="ECO:0007669"/>
    <property type="project" value="InterPro"/>
</dbReference>
<evidence type="ECO:0000313" key="6">
    <source>
        <dbReference type="Proteomes" id="UP001163046"/>
    </source>
</evidence>
<evidence type="ECO:0000256" key="2">
    <source>
        <dbReference type="ARBA" id="ARBA00022737"/>
    </source>
</evidence>
<dbReference type="PANTHER" id="PTHR19229:SF36">
    <property type="entry name" value="ATP-BINDING CASSETTE SUB-FAMILY A MEMBER 2"/>
    <property type="match status" value="1"/>
</dbReference>
<dbReference type="OrthoDB" id="6019247at2759"/>
<dbReference type="PANTHER" id="PTHR19229">
    <property type="entry name" value="ATP-BINDING CASSETTE TRANSPORTER SUBFAMILY A ABCA"/>
    <property type="match status" value="1"/>
</dbReference>
<evidence type="ECO:0000256" key="1">
    <source>
        <dbReference type="ARBA" id="ARBA00022448"/>
    </source>
</evidence>
<comment type="caution">
    <text evidence="5">The sequence shown here is derived from an EMBL/GenBank/DDBJ whole genome shotgun (WGS) entry which is preliminary data.</text>
</comment>
<proteinExistence type="predicted"/>
<reference evidence="5" key="1">
    <citation type="submission" date="2023-01" db="EMBL/GenBank/DDBJ databases">
        <title>Genome assembly of the deep-sea coral Lophelia pertusa.</title>
        <authorList>
            <person name="Herrera S."/>
            <person name="Cordes E."/>
        </authorList>
    </citation>
    <scope>NUCLEOTIDE SEQUENCE</scope>
    <source>
        <strain evidence="5">USNM1676648</strain>
        <tissue evidence="5">Polyp</tissue>
    </source>
</reference>
<sequence>MGFGLQLILLLWKNYTLKKRAPFTVLFEVLIPLVLFLILMGIRFRREPDFVPEEVFPVRALPSSGIIPLLQQFCNNQDKDEHGFPLHPNASIGAVLEHIADILSSPSLSTVDDLKTLPQDYKDFEKNFNKFVSHAQNVDNFTVREILTNPGEVQQFMQNLSISPSVAEGLLNTTINSREFFEITTKFVCTLPVISLYSLQIVSAHRREFFKQPPWFGNHSVYGNNGFPPLSSSPGAGLLGLLLFGTMSSFMVPSPVPPPPPQAPATNFTNKQPSGTSNVQPNASSCNVTQLEKILVFKSSSQKEILRHLCHLTPLQAQLLAGYLQHNIDRKAAMQKLNVTREDLLAYNKSYTRLRGDLKNLTEFVHLVQEGMELAQLLRLNLSFTHQLQNKTRLERNKIYLREMWKNLGPIICGPDPDAQPEKKVIDHMYDFRCRTKACKTRAMRLMLYLLLHNPKIVYSPNGTAADEVIKKANRTFSDLEKLQHLAEDWLNTSKKIRAVLQQNDSQYYLGLILNSEHKCLHRYNNMAYNTTGYKPTDNLRHEGLDELLTRSCDNTNPLITQLDAIDSVARLWLEMASHLNLNIFKGFKDEKSLVDFALNINNSKKGDTSKVVAGIVFLNIKVNSSLPPHVKYKIRMNASYFTPATDSIRDRYWMPGPQSWKQLYYDMGFTWLQDQIERAIVDLHTGRDVVKPAVYLHEMPYPCYVRDK</sequence>
<dbReference type="EMBL" id="MU826379">
    <property type="protein sequence ID" value="KAJ7377426.1"/>
    <property type="molecule type" value="Genomic_DNA"/>
</dbReference>
<keyword evidence="4" id="KW-0812">Transmembrane</keyword>
<feature type="region of interest" description="Disordered" evidence="3">
    <location>
        <begin position="255"/>
        <end position="283"/>
    </location>
</feature>
<protein>
    <submittedName>
        <fullName evidence="5">ATP-binding cassette sub- A member 2</fullName>
    </submittedName>
</protein>
<feature type="transmembrane region" description="Helical" evidence="4">
    <location>
        <begin position="21"/>
        <end position="42"/>
    </location>
</feature>
<dbReference type="AlphaFoldDB" id="A0A9X0CVT7"/>
<gene>
    <name evidence="5" type="primary">ABCA2_3</name>
    <name evidence="5" type="ORF">OS493_029327</name>
</gene>
<organism evidence="5 6">
    <name type="scientific">Desmophyllum pertusum</name>
    <dbReference type="NCBI Taxonomy" id="174260"/>
    <lineage>
        <taxon>Eukaryota</taxon>
        <taxon>Metazoa</taxon>
        <taxon>Cnidaria</taxon>
        <taxon>Anthozoa</taxon>
        <taxon>Hexacorallia</taxon>
        <taxon>Scleractinia</taxon>
        <taxon>Caryophylliina</taxon>
        <taxon>Caryophylliidae</taxon>
        <taxon>Desmophyllum</taxon>
    </lineage>
</organism>
<dbReference type="Proteomes" id="UP001163046">
    <property type="component" value="Unassembled WGS sequence"/>
</dbReference>
<keyword evidence="1" id="KW-0813">Transport</keyword>
<dbReference type="InterPro" id="IPR026082">
    <property type="entry name" value="ABCA"/>
</dbReference>
<keyword evidence="4" id="KW-0472">Membrane</keyword>
<dbReference type="GO" id="GO:0005524">
    <property type="term" value="F:ATP binding"/>
    <property type="evidence" value="ECO:0007669"/>
    <property type="project" value="UniProtKB-KW"/>
</dbReference>
<dbReference type="GO" id="GO:0005319">
    <property type="term" value="F:lipid transporter activity"/>
    <property type="evidence" value="ECO:0007669"/>
    <property type="project" value="TreeGrafter"/>
</dbReference>
<accession>A0A9X0CVT7</accession>
<evidence type="ECO:0000256" key="4">
    <source>
        <dbReference type="SAM" id="Phobius"/>
    </source>
</evidence>
<evidence type="ECO:0000256" key="3">
    <source>
        <dbReference type="SAM" id="MobiDB-lite"/>
    </source>
</evidence>
<keyword evidence="5" id="KW-0547">Nucleotide-binding</keyword>
<feature type="compositionally biased region" description="Polar residues" evidence="3">
    <location>
        <begin position="266"/>
        <end position="283"/>
    </location>
</feature>
<keyword evidence="2" id="KW-0677">Repeat</keyword>